<dbReference type="Proteomes" id="UP001501803">
    <property type="component" value="Unassembled WGS sequence"/>
</dbReference>
<dbReference type="EMBL" id="BAABCN010000002">
    <property type="protein sequence ID" value="GAA3860392.1"/>
    <property type="molecule type" value="Genomic_DNA"/>
</dbReference>
<dbReference type="InterPro" id="IPR025508">
    <property type="entry name" value="DUF4395"/>
</dbReference>
<feature type="domain" description="DUF4395" evidence="2">
    <location>
        <begin position="47"/>
        <end position="183"/>
    </location>
</feature>
<feature type="transmembrane region" description="Helical" evidence="1">
    <location>
        <begin position="158"/>
        <end position="181"/>
    </location>
</feature>
<keyword evidence="1" id="KW-1133">Transmembrane helix</keyword>
<sequence length="193" mass="18760">MSTAANASDGTAADVGGSGAGGTGAGASGAGASGTVASGTPQAGAGIDPRSPRFGAAITAVLLLAVIFLALVGASVAALVLLALIAALFAWGAFAGVRRHPYGLLFKKLVRPRLAPPTELEDSAPPTFAQGVGLLVTLVGVVLGLLGVLPAVPIAAAAAFVAAFLNAVFGYCLGCQLYLLLVRAGVLGRVRAA</sequence>
<name>A0ABP7JZD3_9MICO</name>
<feature type="transmembrane region" description="Helical" evidence="1">
    <location>
        <begin position="132"/>
        <end position="152"/>
    </location>
</feature>
<evidence type="ECO:0000313" key="4">
    <source>
        <dbReference type="Proteomes" id="UP001501803"/>
    </source>
</evidence>
<keyword evidence="1" id="KW-0812">Transmembrane</keyword>
<organism evidence="3 4">
    <name type="scientific">Leifsonia kafniensis</name>
    <dbReference type="NCBI Taxonomy" id="475957"/>
    <lineage>
        <taxon>Bacteria</taxon>
        <taxon>Bacillati</taxon>
        <taxon>Actinomycetota</taxon>
        <taxon>Actinomycetes</taxon>
        <taxon>Micrococcales</taxon>
        <taxon>Microbacteriaceae</taxon>
        <taxon>Leifsonia</taxon>
    </lineage>
</organism>
<evidence type="ECO:0000259" key="2">
    <source>
        <dbReference type="Pfam" id="PF14340"/>
    </source>
</evidence>
<keyword evidence="4" id="KW-1185">Reference proteome</keyword>
<reference evidence="4" key="1">
    <citation type="journal article" date="2019" name="Int. J. Syst. Evol. Microbiol.">
        <title>The Global Catalogue of Microorganisms (GCM) 10K type strain sequencing project: providing services to taxonomists for standard genome sequencing and annotation.</title>
        <authorList>
            <consortium name="The Broad Institute Genomics Platform"/>
            <consortium name="The Broad Institute Genome Sequencing Center for Infectious Disease"/>
            <person name="Wu L."/>
            <person name="Ma J."/>
        </authorList>
    </citation>
    <scope>NUCLEOTIDE SEQUENCE [LARGE SCALE GENOMIC DNA]</scope>
    <source>
        <strain evidence="4">JCM 17021</strain>
    </source>
</reference>
<dbReference type="RefSeq" id="WP_345061243.1">
    <property type="nucleotide sequence ID" value="NZ_BAABCN010000002.1"/>
</dbReference>
<gene>
    <name evidence="3" type="ORF">GCM10022381_01090</name>
</gene>
<proteinExistence type="predicted"/>
<comment type="caution">
    <text evidence="3">The sequence shown here is derived from an EMBL/GenBank/DDBJ whole genome shotgun (WGS) entry which is preliminary data.</text>
</comment>
<dbReference type="Pfam" id="PF14340">
    <property type="entry name" value="DUF4395"/>
    <property type="match status" value="1"/>
</dbReference>
<protein>
    <recommendedName>
        <fullName evidence="2">DUF4395 domain-containing protein</fullName>
    </recommendedName>
</protein>
<feature type="transmembrane region" description="Helical" evidence="1">
    <location>
        <begin position="78"/>
        <end position="97"/>
    </location>
</feature>
<feature type="transmembrane region" description="Helical" evidence="1">
    <location>
        <begin position="54"/>
        <end position="72"/>
    </location>
</feature>
<evidence type="ECO:0000256" key="1">
    <source>
        <dbReference type="SAM" id="Phobius"/>
    </source>
</evidence>
<keyword evidence="1" id="KW-0472">Membrane</keyword>
<evidence type="ECO:0000313" key="3">
    <source>
        <dbReference type="EMBL" id="GAA3860392.1"/>
    </source>
</evidence>
<accession>A0ABP7JZD3</accession>